<dbReference type="PROSITE" id="PS00211">
    <property type="entry name" value="ABC_TRANSPORTER_1"/>
    <property type="match status" value="1"/>
</dbReference>
<evidence type="ECO:0000256" key="8">
    <source>
        <dbReference type="SAM" id="MobiDB-lite"/>
    </source>
</evidence>
<keyword evidence="2" id="KW-0813">Transport</keyword>
<evidence type="ECO:0000259" key="10">
    <source>
        <dbReference type="PROSITE" id="PS50893"/>
    </source>
</evidence>
<gene>
    <name evidence="11" type="ORF">FisN_7Lh188</name>
</gene>
<dbReference type="OrthoDB" id="66620at2759"/>
<evidence type="ECO:0000256" key="9">
    <source>
        <dbReference type="SAM" id="Phobius"/>
    </source>
</evidence>
<dbReference type="PANTHER" id="PTHR48041">
    <property type="entry name" value="ABC TRANSPORTER G FAMILY MEMBER 28"/>
    <property type="match status" value="1"/>
</dbReference>
<dbReference type="GO" id="GO:0016887">
    <property type="term" value="F:ATP hydrolysis activity"/>
    <property type="evidence" value="ECO:0007669"/>
    <property type="project" value="InterPro"/>
</dbReference>
<dbReference type="EMBL" id="BDSP01000044">
    <property type="protein sequence ID" value="GAX11803.1"/>
    <property type="molecule type" value="Genomic_DNA"/>
</dbReference>
<accession>A0A1Z5JCS1</accession>
<name>A0A1Z5JCS1_FISSO</name>
<dbReference type="SMART" id="SM00382">
    <property type="entry name" value="AAA"/>
    <property type="match status" value="1"/>
</dbReference>
<dbReference type="InterPro" id="IPR043926">
    <property type="entry name" value="ABCG_dom"/>
</dbReference>
<keyword evidence="6 9" id="KW-1133">Transmembrane helix</keyword>
<evidence type="ECO:0000313" key="12">
    <source>
        <dbReference type="Proteomes" id="UP000198406"/>
    </source>
</evidence>
<dbReference type="GO" id="GO:0140359">
    <property type="term" value="F:ABC-type transporter activity"/>
    <property type="evidence" value="ECO:0007669"/>
    <property type="project" value="InterPro"/>
</dbReference>
<protein>
    <recommendedName>
        <fullName evidence="10">ABC transporter domain-containing protein</fullName>
    </recommendedName>
</protein>
<sequence>MRPQEEQQQGSIESIPSPSSNGGFYLRWSRIQKTVTVKDTATGLSGRASIGGTKAPETTSKKTILNNCSGSAAPGQVLAIMGPSGAGKTSLMNVLAGRGTYQGGSLTINGHLMTKRRFKSIAYVKQADIFFEHLTVADQLSYTAMLRLPESMTKAEKNQQVTAILHALRLTKVQHSPILLCSGGEKKRVNIGTELVTNPSILLLDEPTSGLDSSSAVSLLQLLQSLSREANRTIVTSIHQPSSAVFRSFDRLLMMSDGKVVYFGSPVESLDYLSRLDLTCPPGYNAADHWMDLLVAPVDGSEDLAKYKLQDAWDGEALALEMDAAFMDGDDVSVSTEVHTPKYNTSWLTQYIVLTHRAMKNSRSAIFTPLNLIKSLALGIVAGLLYFQLDYVEENINNIRSYYFFTMTFWVFDSMFGALMAFPVERAIVTQERAASSYHLSAYFMAKTTADAPVRICLPLLYMTVSYWMMAIRNEFVTFVASIGCTLLSVMAGEAFGLLVGASILDLQHAITTMTVSMLFLMLLGGFFVENIPSFVEWAKYLSPFKYAFDSSLQLVVDRDLPCDGSGVLDELCNEDGYAPVDEVLDFIGVQGSLGFNVGMLVVLIICCRFLAYLGLRMTKTADRA</sequence>
<feature type="transmembrane region" description="Helical" evidence="9">
    <location>
        <begin position="594"/>
        <end position="616"/>
    </location>
</feature>
<dbReference type="PANTHER" id="PTHR48041:SF63">
    <property type="entry name" value="EARLY GENE AT 23, ISOFORM C"/>
    <property type="match status" value="1"/>
</dbReference>
<feature type="transmembrane region" description="Helical" evidence="9">
    <location>
        <begin position="511"/>
        <end position="529"/>
    </location>
</feature>
<feature type="transmembrane region" description="Helical" evidence="9">
    <location>
        <begin position="452"/>
        <end position="470"/>
    </location>
</feature>
<comment type="caution">
    <text evidence="11">The sequence shown here is derived from an EMBL/GenBank/DDBJ whole genome shotgun (WGS) entry which is preliminary data.</text>
</comment>
<evidence type="ECO:0000313" key="11">
    <source>
        <dbReference type="EMBL" id="GAX11803.1"/>
    </source>
</evidence>
<dbReference type="GO" id="GO:0005524">
    <property type="term" value="F:ATP binding"/>
    <property type="evidence" value="ECO:0007669"/>
    <property type="project" value="UniProtKB-KW"/>
</dbReference>
<dbReference type="Gene3D" id="3.40.50.300">
    <property type="entry name" value="P-loop containing nucleotide triphosphate hydrolases"/>
    <property type="match status" value="1"/>
</dbReference>
<dbReference type="InterPro" id="IPR050352">
    <property type="entry name" value="ABCG_transporters"/>
</dbReference>
<keyword evidence="3 9" id="KW-0812">Transmembrane</keyword>
<dbReference type="InterPro" id="IPR027417">
    <property type="entry name" value="P-loop_NTPase"/>
</dbReference>
<dbReference type="GO" id="GO:0005886">
    <property type="term" value="C:plasma membrane"/>
    <property type="evidence" value="ECO:0007669"/>
    <property type="project" value="TreeGrafter"/>
</dbReference>
<organism evidence="11 12">
    <name type="scientific">Fistulifera solaris</name>
    <name type="common">Oleaginous diatom</name>
    <dbReference type="NCBI Taxonomy" id="1519565"/>
    <lineage>
        <taxon>Eukaryota</taxon>
        <taxon>Sar</taxon>
        <taxon>Stramenopiles</taxon>
        <taxon>Ochrophyta</taxon>
        <taxon>Bacillariophyta</taxon>
        <taxon>Bacillariophyceae</taxon>
        <taxon>Bacillariophycidae</taxon>
        <taxon>Naviculales</taxon>
        <taxon>Naviculaceae</taxon>
        <taxon>Fistulifera</taxon>
    </lineage>
</organism>
<keyword evidence="4" id="KW-0547">Nucleotide-binding</keyword>
<evidence type="ECO:0000256" key="2">
    <source>
        <dbReference type="ARBA" id="ARBA00022448"/>
    </source>
</evidence>
<feature type="transmembrane region" description="Helical" evidence="9">
    <location>
        <begin position="401"/>
        <end position="424"/>
    </location>
</feature>
<keyword evidence="7 9" id="KW-0472">Membrane</keyword>
<dbReference type="InterPro" id="IPR017871">
    <property type="entry name" value="ABC_transporter-like_CS"/>
</dbReference>
<evidence type="ECO:0000256" key="3">
    <source>
        <dbReference type="ARBA" id="ARBA00022692"/>
    </source>
</evidence>
<reference evidence="11 12" key="1">
    <citation type="journal article" date="2015" name="Plant Cell">
        <title>Oil accumulation by the oleaginous diatom Fistulifera solaris as revealed by the genome and transcriptome.</title>
        <authorList>
            <person name="Tanaka T."/>
            <person name="Maeda Y."/>
            <person name="Veluchamy A."/>
            <person name="Tanaka M."/>
            <person name="Abida H."/>
            <person name="Marechal E."/>
            <person name="Bowler C."/>
            <person name="Muto M."/>
            <person name="Sunaga Y."/>
            <person name="Tanaka M."/>
            <person name="Yoshino T."/>
            <person name="Taniguchi T."/>
            <person name="Fukuda Y."/>
            <person name="Nemoto M."/>
            <person name="Matsumoto M."/>
            <person name="Wong P.S."/>
            <person name="Aburatani S."/>
            <person name="Fujibuchi W."/>
        </authorList>
    </citation>
    <scope>NUCLEOTIDE SEQUENCE [LARGE SCALE GENOMIC DNA]</scope>
    <source>
        <strain evidence="11 12">JPCC DA0580</strain>
    </source>
</reference>
<evidence type="ECO:0000256" key="1">
    <source>
        <dbReference type="ARBA" id="ARBA00004141"/>
    </source>
</evidence>
<feature type="transmembrane region" description="Helical" evidence="9">
    <location>
        <begin position="366"/>
        <end position="389"/>
    </location>
</feature>
<keyword evidence="5" id="KW-0067">ATP-binding</keyword>
<evidence type="ECO:0000256" key="5">
    <source>
        <dbReference type="ARBA" id="ARBA00022840"/>
    </source>
</evidence>
<feature type="compositionally biased region" description="Low complexity" evidence="8">
    <location>
        <begin position="6"/>
        <end position="20"/>
    </location>
</feature>
<dbReference type="PROSITE" id="PS50893">
    <property type="entry name" value="ABC_TRANSPORTER_2"/>
    <property type="match status" value="1"/>
</dbReference>
<dbReference type="Pfam" id="PF19055">
    <property type="entry name" value="ABC2_membrane_7"/>
    <property type="match status" value="1"/>
</dbReference>
<evidence type="ECO:0000256" key="6">
    <source>
        <dbReference type="ARBA" id="ARBA00022989"/>
    </source>
</evidence>
<dbReference type="InterPro" id="IPR013525">
    <property type="entry name" value="ABC2_TM"/>
</dbReference>
<keyword evidence="12" id="KW-1185">Reference proteome</keyword>
<evidence type="ECO:0000256" key="7">
    <source>
        <dbReference type="ARBA" id="ARBA00023136"/>
    </source>
</evidence>
<feature type="domain" description="ABC transporter" evidence="10">
    <location>
        <begin position="26"/>
        <end position="282"/>
    </location>
</feature>
<dbReference type="Proteomes" id="UP000198406">
    <property type="component" value="Unassembled WGS sequence"/>
</dbReference>
<feature type="region of interest" description="Disordered" evidence="8">
    <location>
        <begin position="1"/>
        <end position="20"/>
    </location>
</feature>
<dbReference type="InterPro" id="IPR003593">
    <property type="entry name" value="AAA+_ATPase"/>
</dbReference>
<comment type="subcellular location">
    <subcellularLocation>
        <location evidence="1">Membrane</location>
        <topology evidence="1">Multi-pass membrane protein</topology>
    </subcellularLocation>
</comment>
<dbReference type="Pfam" id="PF00005">
    <property type="entry name" value="ABC_tran"/>
    <property type="match status" value="1"/>
</dbReference>
<dbReference type="SUPFAM" id="SSF52540">
    <property type="entry name" value="P-loop containing nucleoside triphosphate hydrolases"/>
    <property type="match status" value="1"/>
</dbReference>
<dbReference type="FunCoup" id="A0A1Z5JCS1">
    <property type="interactions" value="2"/>
</dbReference>
<feature type="transmembrane region" description="Helical" evidence="9">
    <location>
        <begin position="476"/>
        <end position="499"/>
    </location>
</feature>
<proteinExistence type="predicted"/>
<evidence type="ECO:0000256" key="4">
    <source>
        <dbReference type="ARBA" id="ARBA00022741"/>
    </source>
</evidence>
<dbReference type="AlphaFoldDB" id="A0A1Z5JCS1"/>
<dbReference type="InParanoid" id="A0A1Z5JCS1"/>
<dbReference type="Pfam" id="PF01061">
    <property type="entry name" value="ABC2_membrane"/>
    <property type="match status" value="1"/>
</dbReference>
<dbReference type="InterPro" id="IPR003439">
    <property type="entry name" value="ABC_transporter-like_ATP-bd"/>
</dbReference>